<dbReference type="Pfam" id="PF15137">
    <property type="entry name" value="ECPIP"/>
    <property type="match status" value="1"/>
</dbReference>
<accession>A0AAY5L3R0</accession>
<keyword evidence="1" id="KW-0732">Signal</keyword>
<dbReference type="Ensembl" id="ENSELUT00000101199.1">
    <property type="protein sequence ID" value="ENSELUP00000080328.1"/>
    <property type="gene ID" value="ENSELUG00000035010.1"/>
</dbReference>
<reference evidence="2 3" key="1">
    <citation type="submission" date="2020-02" db="EMBL/GenBank/DDBJ databases">
        <title>Esox lucius (northern pike) genome, fEsoLuc1, primary haplotype.</title>
        <authorList>
            <person name="Myers G."/>
            <person name="Karagic N."/>
            <person name="Meyer A."/>
            <person name="Pippel M."/>
            <person name="Reichard M."/>
            <person name="Winkler S."/>
            <person name="Tracey A."/>
            <person name="Sims Y."/>
            <person name="Howe K."/>
            <person name="Rhie A."/>
            <person name="Formenti G."/>
            <person name="Durbin R."/>
            <person name="Fedrigo O."/>
            <person name="Jarvis E.D."/>
        </authorList>
    </citation>
    <scope>NUCLEOTIDE SEQUENCE [LARGE SCALE GENOMIC DNA]</scope>
</reference>
<evidence type="ECO:0000313" key="2">
    <source>
        <dbReference type="Ensembl" id="ENSELUP00000095170.1"/>
    </source>
</evidence>
<dbReference type="RefSeq" id="XP_019897078.1">
    <property type="nucleotide sequence ID" value="XM_020041519.3"/>
</dbReference>
<dbReference type="Proteomes" id="UP000265140">
    <property type="component" value="Chromosome 20"/>
</dbReference>
<name>A0AAY5L3R0_ESOLU</name>
<feature type="signal peptide" evidence="1">
    <location>
        <begin position="1"/>
        <end position="31"/>
    </location>
</feature>
<dbReference type="RefSeq" id="XP_019897077.1">
    <property type="nucleotide sequence ID" value="XM_020041518.3"/>
</dbReference>
<dbReference type="RefSeq" id="XP_010904282.1">
    <property type="nucleotide sequence ID" value="XM_010905980.5"/>
</dbReference>
<dbReference type="RefSeq" id="XP_019897084.1">
    <property type="nucleotide sequence ID" value="XM_020041525.3"/>
</dbReference>
<dbReference type="GeneID" id="105031507"/>
<dbReference type="PANTHER" id="PTHR35658:SF1">
    <property type="entry name" value="CHROMOSOME 21 OPEN READING FRAME 62"/>
    <property type="match status" value="1"/>
</dbReference>
<evidence type="ECO:0000313" key="3">
    <source>
        <dbReference type="Proteomes" id="UP000265140"/>
    </source>
</evidence>
<dbReference type="AlphaFoldDB" id="A0AAY5L3R0"/>
<protein>
    <submittedName>
        <fullName evidence="2">Uncharacterized protein</fullName>
    </submittedName>
</protein>
<dbReference type="Ensembl" id="ENSELUT00000106036.1">
    <property type="protein sequence ID" value="ENSELUP00000083207.1"/>
    <property type="gene ID" value="ENSELUG00000035010.1"/>
</dbReference>
<keyword evidence="3" id="KW-1185">Reference proteome</keyword>
<dbReference type="Ensembl" id="ENSELUT00000097464.1">
    <property type="protein sequence ID" value="ENSELUP00000093965.1"/>
    <property type="gene ID" value="ENSELUG00000035010.1"/>
</dbReference>
<dbReference type="KEGG" id="els:105031507"/>
<dbReference type="RefSeq" id="XP_019897080.1">
    <property type="nucleotide sequence ID" value="XM_020041521.3"/>
</dbReference>
<dbReference type="RefSeq" id="XP_019897079.1">
    <property type="nucleotide sequence ID" value="XM_020041520.3"/>
</dbReference>
<sequence length="245" mass="26227">MSLNRASSHLRPPALLSWLFWTLWVLLPPMAVSPTASPANRTLLFDSASNGLRNCSCPAPIRDCDEALANIRCGCRTVPRSDLARGGLREEGGLTVWFTNPWVLAELLNGSTVADLRLSFCGAGRVSHPGRYLALRGLRRLSLYSAARGAVHPEQALTIATGFGDTGGVGSLSSPAPSSASSSSAVLHMSILDVSVLNGLSPLKAYSVSAPPLLALPQHFPHLPPFQDPYTPQDRQKDTLLTFIY</sequence>
<dbReference type="GeneTree" id="ENSGT00390000016499"/>
<dbReference type="RefSeq" id="XP_019897082.1">
    <property type="nucleotide sequence ID" value="XM_020041523.3"/>
</dbReference>
<organism evidence="2 3">
    <name type="scientific">Esox lucius</name>
    <name type="common">Northern pike</name>
    <dbReference type="NCBI Taxonomy" id="8010"/>
    <lineage>
        <taxon>Eukaryota</taxon>
        <taxon>Metazoa</taxon>
        <taxon>Chordata</taxon>
        <taxon>Craniata</taxon>
        <taxon>Vertebrata</taxon>
        <taxon>Euteleostomi</taxon>
        <taxon>Actinopterygii</taxon>
        <taxon>Neopterygii</taxon>
        <taxon>Teleostei</taxon>
        <taxon>Protacanthopterygii</taxon>
        <taxon>Esociformes</taxon>
        <taxon>Esocidae</taxon>
        <taxon>Esox</taxon>
    </lineage>
</organism>
<evidence type="ECO:0000256" key="1">
    <source>
        <dbReference type="SAM" id="SignalP"/>
    </source>
</evidence>
<dbReference type="Ensembl" id="ENSELUT00000088500.1">
    <property type="protein sequence ID" value="ENSELUP00000095170.1"/>
    <property type="gene ID" value="ENSELUG00000035010.1"/>
</dbReference>
<dbReference type="RefSeq" id="XP_019897083.1">
    <property type="nucleotide sequence ID" value="XM_020041524.3"/>
</dbReference>
<reference evidence="2" key="2">
    <citation type="submission" date="2025-05" db="UniProtKB">
        <authorList>
            <consortium name="Ensembl"/>
        </authorList>
    </citation>
    <scope>IDENTIFICATION</scope>
</reference>
<dbReference type="Ensembl" id="ENSELUT00000103647.1">
    <property type="protein sequence ID" value="ENSELUP00000089858.1"/>
    <property type="gene ID" value="ENSELUG00000035010.1"/>
</dbReference>
<proteinExistence type="predicted"/>
<dbReference type="RefSeq" id="XP_019897081.1">
    <property type="nucleotide sequence ID" value="XM_020041522.3"/>
</dbReference>
<dbReference type="InterPro" id="IPR029250">
    <property type="entry name" value="ECPIP"/>
</dbReference>
<feature type="chain" id="PRO_5044719355" evidence="1">
    <location>
        <begin position="32"/>
        <end position="245"/>
    </location>
</feature>
<dbReference type="Ensembl" id="ENSELUT00000089346.1">
    <property type="protein sequence ID" value="ENSELUP00000081880.1"/>
    <property type="gene ID" value="ENSELUG00000035010.1"/>
</dbReference>
<dbReference type="PANTHER" id="PTHR35658">
    <property type="entry name" value="RCG58666, ISOFORM CRA_A"/>
    <property type="match status" value="1"/>
</dbReference>